<dbReference type="OMA" id="CITSVEF"/>
<organism evidence="2 3">
    <name type="scientific">Cannabis sativa</name>
    <name type="common">Hemp</name>
    <name type="synonym">Marijuana</name>
    <dbReference type="NCBI Taxonomy" id="3483"/>
    <lineage>
        <taxon>Eukaryota</taxon>
        <taxon>Viridiplantae</taxon>
        <taxon>Streptophyta</taxon>
        <taxon>Embryophyta</taxon>
        <taxon>Tracheophyta</taxon>
        <taxon>Spermatophyta</taxon>
        <taxon>Magnoliopsida</taxon>
        <taxon>eudicotyledons</taxon>
        <taxon>Gunneridae</taxon>
        <taxon>Pentapetalae</taxon>
        <taxon>rosids</taxon>
        <taxon>fabids</taxon>
        <taxon>Rosales</taxon>
        <taxon>Cannabaceae</taxon>
        <taxon>Cannabis</taxon>
    </lineage>
</organism>
<dbReference type="EMBL" id="UZAU01000692">
    <property type="status" value="NOT_ANNOTATED_CDS"/>
    <property type="molecule type" value="Genomic_DNA"/>
</dbReference>
<evidence type="ECO:0000313" key="3">
    <source>
        <dbReference type="Proteomes" id="UP000596661"/>
    </source>
</evidence>
<reference evidence="2" key="2">
    <citation type="submission" date="2021-03" db="UniProtKB">
        <authorList>
            <consortium name="EnsemblPlants"/>
        </authorList>
    </citation>
    <scope>IDENTIFICATION</scope>
</reference>
<name>A0A803QC93_CANSA</name>
<dbReference type="AlphaFoldDB" id="A0A803QC93"/>
<keyword evidence="1" id="KW-0812">Transmembrane</keyword>
<evidence type="ECO:0000313" key="2">
    <source>
        <dbReference type="EnsemblPlants" id="cds.evm.model.08.752"/>
    </source>
</evidence>
<keyword evidence="1" id="KW-1133">Transmembrane helix</keyword>
<dbReference type="EnsemblPlants" id="evm.model.08.752">
    <property type="protein sequence ID" value="cds.evm.model.08.752"/>
    <property type="gene ID" value="evm.TU.08.752"/>
</dbReference>
<protein>
    <recommendedName>
        <fullName evidence="4">Reverse transcriptase domain-containing protein</fullName>
    </recommendedName>
</protein>
<dbReference type="Gramene" id="evm.model.08.752">
    <property type="protein sequence ID" value="cds.evm.model.08.752"/>
    <property type="gene ID" value="evm.TU.08.752"/>
</dbReference>
<evidence type="ECO:0008006" key="4">
    <source>
        <dbReference type="Google" id="ProtNLM"/>
    </source>
</evidence>
<proteinExistence type="predicted"/>
<keyword evidence="1" id="KW-0472">Membrane</keyword>
<sequence length="87" mass="9524">MSKAFDRVEWSFIAAVMGKMGFSLRWVALIMNCLQTTQLSFIVNGAISGQCETSMGSQGGDPLSPYLFLIVTEDCLDCYNMKSLLAA</sequence>
<accession>A0A803QC93</accession>
<reference evidence="2" key="1">
    <citation type="submission" date="2018-11" db="EMBL/GenBank/DDBJ databases">
        <authorList>
            <person name="Grassa J C."/>
        </authorList>
    </citation>
    <scope>NUCLEOTIDE SEQUENCE [LARGE SCALE GENOMIC DNA]</scope>
</reference>
<feature type="transmembrane region" description="Helical" evidence="1">
    <location>
        <begin position="12"/>
        <end position="31"/>
    </location>
</feature>
<evidence type="ECO:0000256" key="1">
    <source>
        <dbReference type="SAM" id="Phobius"/>
    </source>
</evidence>
<keyword evidence="3" id="KW-1185">Reference proteome</keyword>
<dbReference type="Proteomes" id="UP000596661">
    <property type="component" value="Chromosome 8"/>
</dbReference>